<organism evidence="6 7">
    <name type="scientific">Devosia riboflavina</name>
    <dbReference type="NCBI Taxonomy" id="46914"/>
    <lineage>
        <taxon>Bacteria</taxon>
        <taxon>Pseudomonadati</taxon>
        <taxon>Pseudomonadota</taxon>
        <taxon>Alphaproteobacteria</taxon>
        <taxon>Hyphomicrobiales</taxon>
        <taxon>Devosiaceae</taxon>
        <taxon>Devosia</taxon>
    </lineage>
</organism>
<keyword evidence="7" id="KW-1185">Reference proteome</keyword>
<evidence type="ECO:0000313" key="6">
    <source>
        <dbReference type="EMBL" id="KFL30035.1"/>
    </source>
</evidence>
<dbReference type="FunFam" id="3.40.309.10:FF:000004">
    <property type="entry name" value="Succinate-semialdehyde dehydrogenase I"/>
    <property type="match status" value="1"/>
</dbReference>
<dbReference type="AlphaFoldDB" id="A0A087LZI2"/>
<protein>
    <submittedName>
        <fullName evidence="6">Succinate-semialdehyde dehydrogenase</fullName>
    </submittedName>
</protein>
<evidence type="ECO:0000256" key="4">
    <source>
        <dbReference type="RuleBase" id="RU003345"/>
    </source>
</evidence>
<dbReference type="SUPFAM" id="SSF53720">
    <property type="entry name" value="ALDH-like"/>
    <property type="match status" value="1"/>
</dbReference>
<name>A0A087LZI2_9HYPH</name>
<dbReference type="Pfam" id="PF00171">
    <property type="entry name" value="Aldedh"/>
    <property type="match status" value="1"/>
</dbReference>
<dbReference type="Proteomes" id="UP000028981">
    <property type="component" value="Unassembled WGS sequence"/>
</dbReference>
<proteinExistence type="inferred from homology"/>
<dbReference type="GO" id="GO:0004777">
    <property type="term" value="F:succinate-semialdehyde dehydrogenase (NAD+) activity"/>
    <property type="evidence" value="ECO:0007669"/>
    <property type="project" value="TreeGrafter"/>
</dbReference>
<keyword evidence="2 4" id="KW-0560">Oxidoreductase</keyword>
<comment type="similarity">
    <text evidence="1 4">Belongs to the aldehyde dehydrogenase family.</text>
</comment>
<dbReference type="FunFam" id="3.40.605.10:FF:000007">
    <property type="entry name" value="NAD/NADP-dependent betaine aldehyde dehydrogenase"/>
    <property type="match status" value="1"/>
</dbReference>
<dbReference type="InterPro" id="IPR016161">
    <property type="entry name" value="Ald_DH/histidinol_DH"/>
</dbReference>
<evidence type="ECO:0000256" key="2">
    <source>
        <dbReference type="ARBA" id="ARBA00023002"/>
    </source>
</evidence>
<dbReference type="RefSeq" id="WP_035085562.1">
    <property type="nucleotide sequence ID" value="NZ_JQGC01000017.1"/>
</dbReference>
<feature type="active site" evidence="3">
    <location>
        <position position="262"/>
    </location>
</feature>
<dbReference type="STRING" id="46914.JP75_18310"/>
<evidence type="ECO:0000313" key="7">
    <source>
        <dbReference type="Proteomes" id="UP000028981"/>
    </source>
</evidence>
<evidence type="ECO:0000256" key="3">
    <source>
        <dbReference type="PROSITE-ProRule" id="PRU10007"/>
    </source>
</evidence>
<dbReference type="PANTHER" id="PTHR43353">
    <property type="entry name" value="SUCCINATE-SEMIALDEHYDE DEHYDROGENASE, MITOCHONDRIAL"/>
    <property type="match status" value="1"/>
</dbReference>
<dbReference type="CDD" id="cd07103">
    <property type="entry name" value="ALDH_F5_SSADH_GabD"/>
    <property type="match status" value="1"/>
</dbReference>
<dbReference type="PANTHER" id="PTHR43353:SF5">
    <property type="entry name" value="SUCCINATE-SEMIALDEHYDE DEHYDROGENASE, MITOCHONDRIAL"/>
    <property type="match status" value="1"/>
</dbReference>
<comment type="caution">
    <text evidence="6">The sequence shown here is derived from an EMBL/GenBank/DDBJ whole genome shotgun (WGS) entry which is preliminary data.</text>
</comment>
<dbReference type="InterPro" id="IPR050740">
    <property type="entry name" value="Aldehyde_DH_Superfamily"/>
</dbReference>
<feature type="domain" description="Aldehyde dehydrogenase" evidence="5">
    <location>
        <begin position="27"/>
        <end position="484"/>
    </location>
</feature>
<accession>A0A087LZI2</accession>
<dbReference type="EMBL" id="JQGC01000017">
    <property type="protein sequence ID" value="KFL30035.1"/>
    <property type="molecule type" value="Genomic_DNA"/>
</dbReference>
<evidence type="ECO:0000256" key="1">
    <source>
        <dbReference type="ARBA" id="ARBA00009986"/>
    </source>
</evidence>
<dbReference type="GO" id="GO:0009450">
    <property type="term" value="P:gamma-aminobutyric acid catabolic process"/>
    <property type="evidence" value="ECO:0007669"/>
    <property type="project" value="TreeGrafter"/>
</dbReference>
<evidence type="ECO:0000259" key="5">
    <source>
        <dbReference type="Pfam" id="PF00171"/>
    </source>
</evidence>
<dbReference type="InterPro" id="IPR016163">
    <property type="entry name" value="Ald_DH_C"/>
</dbReference>
<reference evidence="6 7" key="1">
    <citation type="submission" date="2014-08" db="EMBL/GenBank/DDBJ databases">
        <authorList>
            <person name="Hassan Y.I."/>
            <person name="Lepp D."/>
            <person name="Zhou T."/>
        </authorList>
    </citation>
    <scope>NUCLEOTIDE SEQUENCE [LARGE SCALE GENOMIC DNA]</scope>
    <source>
        <strain evidence="6 7">IFO13584</strain>
    </source>
</reference>
<dbReference type="InterPro" id="IPR016162">
    <property type="entry name" value="Ald_DH_N"/>
</dbReference>
<dbReference type="Gene3D" id="3.40.309.10">
    <property type="entry name" value="Aldehyde Dehydrogenase, Chain A, domain 2"/>
    <property type="match status" value="1"/>
</dbReference>
<dbReference type="InterPro" id="IPR029510">
    <property type="entry name" value="Ald_DH_CS_GLU"/>
</dbReference>
<dbReference type="Gene3D" id="3.40.605.10">
    <property type="entry name" value="Aldehyde Dehydrogenase, Chain A, domain 1"/>
    <property type="match status" value="1"/>
</dbReference>
<dbReference type="InterPro" id="IPR015590">
    <property type="entry name" value="Aldehyde_DH_dom"/>
</dbReference>
<gene>
    <name evidence="6" type="ORF">JP75_18310</name>
</gene>
<sequence>MTNYRLQDHLDGFDLHPLLRIGGSLVEAETADRIDVLDPATEQPIGTVPDAAVSDCIAAVDAADAAASSWAATGPRLRAEILRGAFERMIADAERLAHLISLENGKTLADARAEVLYAAEFFRWYSEEAVRAIGEFSTAPSGGTNILVQFMPVGVCLLVTPWNFPAAMATRKLGAALAAGCTCVLKPAVETPLTAYALADILSDAGLPPGVINVVTTSKSPLTVGAMMADTRVRKLSFTGSTQVGRSLAKAAAERIVKCSLELGGNAPFIVLENADLDLAIEGAMIAKMRNGGQACTAANRFLVHRSLTEAFGERLALRMGALRMGKGTDPDADVGPMVSQKARAGIAEAVALGLAEGGTLLSGGVAPDRPGYFYAPTVIANLPSSSKLLDQEIFGPVAPITAFEDEDEAIALANNSESGLASYVYARDLGRAMRVASKIEAGMVAVNRGIVSEPAAPFGGVKQSGIGREGGHRGMLDYMELKYMAVSW</sequence>
<dbReference type="PROSITE" id="PS00687">
    <property type="entry name" value="ALDEHYDE_DEHYDR_GLU"/>
    <property type="match status" value="1"/>
</dbReference>
<dbReference type="OrthoDB" id="9812625at2"/>